<dbReference type="AlphaFoldDB" id="A0A0B6ZUS2"/>
<proteinExistence type="predicted"/>
<sequence length="232" mass="25645">STSSASNSAANLETSRNSESSNFGLSWWKHQVTDNSKRKVNSPESNTDQVPPKVDKVKCVDEPSRQNTTSYTGNNCRDVVLYDNSRTLGLILKFAKVAFSLKTSFLAREAIHGRSVVMELIQIPGLWRASLGGSHITLVAEIVTSVSTRSEVQAITIRDKYGHQAFVILNTMASAEYSIPESPGLVSMPISECLEPGNFIVLRAVKWEELEDGELYIDVVDMKNVSFLFLNL</sequence>
<organism evidence="2">
    <name type="scientific">Arion vulgaris</name>
    <dbReference type="NCBI Taxonomy" id="1028688"/>
    <lineage>
        <taxon>Eukaryota</taxon>
        <taxon>Metazoa</taxon>
        <taxon>Spiralia</taxon>
        <taxon>Lophotrochozoa</taxon>
        <taxon>Mollusca</taxon>
        <taxon>Gastropoda</taxon>
        <taxon>Heterobranchia</taxon>
        <taxon>Euthyneura</taxon>
        <taxon>Panpulmonata</taxon>
        <taxon>Eupulmonata</taxon>
        <taxon>Stylommatophora</taxon>
        <taxon>Helicina</taxon>
        <taxon>Arionoidea</taxon>
        <taxon>Arionidae</taxon>
        <taxon>Arion</taxon>
    </lineage>
</organism>
<gene>
    <name evidence="2" type="primary">ORF78537</name>
</gene>
<reference evidence="2" key="1">
    <citation type="submission" date="2014-12" db="EMBL/GenBank/DDBJ databases">
        <title>Insight into the proteome of Arion vulgaris.</title>
        <authorList>
            <person name="Aradska J."/>
            <person name="Bulat T."/>
            <person name="Smidak R."/>
            <person name="Sarate P."/>
            <person name="Gangsoo J."/>
            <person name="Sialana F."/>
            <person name="Bilban M."/>
            <person name="Lubec G."/>
        </authorList>
    </citation>
    <scope>NUCLEOTIDE SEQUENCE</scope>
    <source>
        <tissue evidence="2">Skin</tissue>
    </source>
</reference>
<dbReference type="EMBL" id="HACG01024610">
    <property type="protein sequence ID" value="CEK71475.1"/>
    <property type="molecule type" value="Transcribed_RNA"/>
</dbReference>
<feature type="compositionally biased region" description="Low complexity" evidence="1">
    <location>
        <begin position="1"/>
        <end position="11"/>
    </location>
</feature>
<evidence type="ECO:0000256" key="1">
    <source>
        <dbReference type="SAM" id="MobiDB-lite"/>
    </source>
</evidence>
<feature type="non-terminal residue" evidence="2">
    <location>
        <position position="1"/>
    </location>
</feature>
<feature type="region of interest" description="Disordered" evidence="1">
    <location>
        <begin position="1"/>
        <end position="22"/>
    </location>
</feature>
<accession>A0A0B6ZUS2</accession>
<evidence type="ECO:0000313" key="2">
    <source>
        <dbReference type="EMBL" id="CEK71475.1"/>
    </source>
</evidence>
<feature type="compositionally biased region" description="Polar residues" evidence="1">
    <location>
        <begin position="12"/>
        <end position="22"/>
    </location>
</feature>
<name>A0A0B6ZUS2_9EUPU</name>
<protein>
    <submittedName>
        <fullName evidence="2">Uncharacterized protein</fullName>
    </submittedName>
</protein>